<name>A0A6A6DHR3_9PEZI</name>
<feature type="compositionally biased region" description="Polar residues" evidence="1">
    <location>
        <begin position="179"/>
        <end position="191"/>
    </location>
</feature>
<feature type="compositionally biased region" description="Polar residues" evidence="1">
    <location>
        <begin position="14"/>
        <end position="35"/>
    </location>
</feature>
<evidence type="ECO:0000256" key="1">
    <source>
        <dbReference type="SAM" id="MobiDB-lite"/>
    </source>
</evidence>
<gene>
    <name evidence="2" type="ORF">K469DRAFT_597403</name>
</gene>
<proteinExistence type="predicted"/>
<dbReference type="AlphaFoldDB" id="A0A6A6DHR3"/>
<sequence length="373" mass="42003">MPSNARREQEQSRGPEQSAYQATSSRQHANRSPSPSRFPKIPLISTTTSVNKPLPQSPESEKKRLKPASLRSLIRRRPSEQLDPTRLQPEPYQHHQRSSSDNGNLSPQPYQYYYQQSSRSMPSSPNEYAQASAQVASLARAHSAAANISSPTQYQAYPQRSVSMNSFEPTPPRARRTFPETSTPSTATARESTSERPRPHTWLSPTESFEDASQFHLFVEATSGLLDGDLGFDNTLSPTSPPRLQGSLFSRGRQTDRIPIPLQNPSATQTPSQYHQVQGWQSMGYDYMPSQSERSHALLQPHLSQQSHLTPNVNAINLELERLGLSEDEGPEDELPDYAQSQAEMNAKRRKEATDRARELEARWNDARGWRGR</sequence>
<feature type="region of interest" description="Disordered" evidence="1">
    <location>
        <begin position="1"/>
        <end position="110"/>
    </location>
</feature>
<feature type="compositionally biased region" description="Basic and acidic residues" evidence="1">
    <location>
        <begin position="1"/>
        <end position="13"/>
    </location>
</feature>
<protein>
    <submittedName>
        <fullName evidence="2">Uncharacterized protein</fullName>
    </submittedName>
</protein>
<evidence type="ECO:0000313" key="3">
    <source>
        <dbReference type="Proteomes" id="UP000800200"/>
    </source>
</evidence>
<dbReference type="EMBL" id="ML994670">
    <property type="protein sequence ID" value="KAF2179021.1"/>
    <property type="molecule type" value="Genomic_DNA"/>
</dbReference>
<feature type="compositionally biased region" description="Acidic residues" evidence="1">
    <location>
        <begin position="326"/>
        <end position="336"/>
    </location>
</feature>
<organism evidence="2 3">
    <name type="scientific">Zopfia rhizophila CBS 207.26</name>
    <dbReference type="NCBI Taxonomy" id="1314779"/>
    <lineage>
        <taxon>Eukaryota</taxon>
        <taxon>Fungi</taxon>
        <taxon>Dikarya</taxon>
        <taxon>Ascomycota</taxon>
        <taxon>Pezizomycotina</taxon>
        <taxon>Dothideomycetes</taxon>
        <taxon>Dothideomycetes incertae sedis</taxon>
        <taxon>Zopfiaceae</taxon>
        <taxon>Zopfia</taxon>
    </lineage>
</organism>
<reference evidence="2" key="1">
    <citation type="journal article" date="2020" name="Stud. Mycol.">
        <title>101 Dothideomycetes genomes: a test case for predicting lifestyles and emergence of pathogens.</title>
        <authorList>
            <person name="Haridas S."/>
            <person name="Albert R."/>
            <person name="Binder M."/>
            <person name="Bloem J."/>
            <person name="Labutti K."/>
            <person name="Salamov A."/>
            <person name="Andreopoulos B."/>
            <person name="Baker S."/>
            <person name="Barry K."/>
            <person name="Bills G."/>
            <person name="Bluhm B."/>
            <person name="Cannon C."/>
            <person name="Castanera R."/>
            <person name="Culley D."/>
            <person name="Daum C."/>
            <person name="Ezra D."/>
            <person name="Gonzalez J."/>
            <person name="Henrissat B."/>
            <person name="Kuo A."/>
            <person name="Liang C."/>
            <person name="Lipzen A."/>
            <person name="Lutzoni F."/>
            <person name="Magnuson J."/>
            <person name="Mondo S."/>
            <person name="Nolan M."/>
            <person name="Ohm R."/>
            <person name="Pangilinan J."/>
            <person name="Park H.-J."/>
            <person name="Ramirez L."/>
            <person name="Alfaro M."/>
            <person name="Sun H."/>
            <person name="Tritt A."/>
            <person name="Yoshinaga Y."/>
            <person name="Zwiers L.-H."/>
            <person name="Turgeon B."/>
            <person name="Goodwin S."/>
            <person name="Spatafora J."/>
            <person name="Crous P."/>
            <person name="Grigoriev I."/>
        </authorList>
    </citation>
    <scope>NUCLEOTIDE SEQUENCE</scope>
    <source>
        <strain evidence="2">CBS 207.26</strain>
    </source>
</reference>
<feature type="compositionally biased region" description="Polar residues" evidence="1">
    <location>
        <begin position="151"/>
        <end position="168"/>
    </location>
</feature>
<dbReference type="OrthoDB" id="3795041at2759"/>
<keyword evidence="3" id="KW-1185">Reference proteome</keyword>
<feature type="region of interest" description="Disordered" evidence="1">
    <location>
        <begin position="324"/>
        <end position="373"/>
    </location>
</feature>
<evidence type="ECO:0000313" key="2">
    <source>
        <dbReference type="EMBL" id="KAF2179021.1"/>
    </source>
</evidence>
<feature type="region of interest" description="Disordered" evidence="1">
    <location>
        <begin position="150"/>
        <end position="205"/>
    </location>
</feature>
<feature type="compositionally biased region" description="Basic and acidic residues" evidence="1">
    <location>
        <begin position="352"/>
        <end position="373"/>
    </location>
</feature>
<dbReference type="Proteomes" id="UP000800200">
    <property type="component" value="Unassembled WGS sequence"/>
</dbReference>
<accession>A0A6A6DHR3</accession>